<dbReference type="SMART" id="SM00787">
    <property type="entry name" value="Spc7"/>
    <property type="match status" value="1"/>
</dbReference>
<dbReference type="InterPro" id="IPR031101">
    <property type="entry name" value="Ctr9"/>
</dbReference>
<feature type="repeat" description="TPR" evidence="3">
    <location>
        <begin position="1437"/>
        <end position="1470"/>
    </location>
</feature>
<dbReference type="Gene3D" id="1.25.40.10">
    <property type="entry name" value="Tetratricopeptide repeat domain"/>
    <property type="match status" value="3"/>
</dbReference>
<dbReference type="SUPFAM" id="SSF48452">
    <property type="entry name" value="TPR-like"/>
    <property type="match status" value="3"/>
</dbReference>
<dbReference type="PANTHER" id="PTHR14027:SF2">
    <property type="entry name" value="RNA POLYMERASE-ASSOCIATED PROTEIN CTR9 HOMOLOG"/>
    <property type="match status" value="1"/>
</dbReference>
<feature type="compositionally biased region" description="Acidic residues" evidence="5">
    <location>
        <begin position="2116"/>
        <end position="2144"/>
    </location>
</feature>
<feature type="region of interest" description="Disordered" evidence="5">
    <location>
        <begin position="255"/>
        <end position="568"/>
    </location>
</feature>
<evidence type="ECO:0000256" key="4">
    <source>
        <dbReference type="SAM" id="Coils"/>
    </source>
</evidence>
<dbReference type="RefSeq" id="XP_024714714.1">
    <property type="nucleotide sequence ID" value="XM_024856834.1"/>
</dbReference>
<dbReference type="SUPFAM" id="SSF81901">
    <property type="entry name" value="HCP-like"/>
    <property type="match status" value="1"/>
</dbReference>
<feature type="compositionally biased region" description="Polar residues" evidence="5">
    <location>
        <begin position="418"/>
        <end position="433"/>
    </location>
</feature>
<feature type="coiled-coil region" evidence="4">
    <location>
        <begin position="773"/>
        <end position="821"/>
    </location>
</feature>
<sequence>MSSVPDHLYEDGNTTGYRRKQTKSILKNKENMTMPNPSMPLRHFDTASRLANRRVSFANKVKLHKIDFVPANGEDVPEEDSSEEEGNVSLSALEKNTSSFVDLMRNIAESHSSDDEDLPQNENATRSTEDQTMDFTGLIRQTQEQDMEFTSQLDGKLNLAYPLSTDQHYQGFDHENLNMELTMQFTKNISSYTVVSNNQENFSSDSPKPHFLNGHKLQFDNNGNEEATMDFTKFFEDNSRNDAFGFSEAARFSPVPNADYGVSVPDRDGDDMELTQPFNKPAAASLEEKWQRDEPLTDEANRPPPILTSPSLSADEQEGANEEPENEETMELTSQVNVTALASSNGVTEKTQEAEVAKPERKPEAAQEESVQDNLPERSMDDSNKQEGQEKEKESFNHTTDKSPSVYGTPAASPVKQAAQQETGTGEISNSHGSPEKLKDEDDQQGEEQFGENAESVAKSSPKKTREEKEDDDGISSEAPEQDNQNELEEAQDQDSNSAQDVPEQSVQEATQESQEQTIVPEVEQKSTELQRSSLTPETPKETEVAESVLSQESQKEDEVTDDASKFNKIELSQPMELTQPRSAIETVSEVELQLKRVSEDFEEPKQKQQRKEPHVSTLDIPLAETSTLSIDGVDDDFNDPNYQPVSLPTFLNDIGVKFYDDLEIASDTANRYSLSLQDDSSNTTDEDYYKGNVHLPLLEVLELSCKELTQKIQQGKALFQEVSDQSLNDNPMLFKQYYLSSYYDQISMKSHFHLLKEFTRYQAKQVWYQWRTQLMQNLLEVQQGNLEQLEADKSTLQASIKELEQVHEDIKLDLQLLKNDVSSFKEIKASFKDLDANQLKIIKLQLMDLNKKLLEHRVQIGEKEEELAGVRSEIEKANVKIQEQRDELRKAESQLSRRRNFSSQEINELEHEVQRTEKAAGISYKSGIGSNEIEFECNANISVVVTYLEATPTDIRFFEKPSETSDLIFAELAPFAILALPRQELTAEENLKEFQRAWEKLKQVDSDLYKLSLKHPSKLEVTRDELKFHSTVFNFESGAETIYTLELKANDIMYYPDQLTVSAKPGRRLRTTTSALPPLHGISDKLMNKFKTPFTATSIALPIAMDDTIDASYYLGGKAAEVSKTLDIVIGSGDIVTIDELPDDPQELISFLEGESCDVKYWILVAQAYALDNKLDEAITIAEKGVSIKSKSDKDRLLILLTAIHFAFVNRGDGRADHLKSAQEALSQVEDSNSVPVLVSKAILHVHKDEAENALQLFDRLLKLDSTNCIALLGKAQVTLSKTQNYSNALKIYQQVLVLNPLMKPDPRIGIGLCFWYLKDRSMAISSWNRSLEIDPENFKAKLLLTLAKFDNVFTNSISDEQFLEGYKSALGEVGDLHKKAPNDKVLLIVLASYFYSKGDYELVEKIVNKVVTSSTDEIASAKSSKLTSFISKILSQGSFWLGRVAYAKSDFTQAQKYFHEAIRLDDNNLLAKLGLGQAQLSRGSSEEAIITFESIVRSNSKCLEFNYALGLLYSQLKSRSKNEQAVQMLERYIRLSNNRGLAVANMKDDEAYLNKEPVVLNAYLQLSQLYQSKDISQSLVYLHKAIESRKQIGLDAPLEVYNNIGVFNFIKNNESTAAENFAIALEKADQYQVPEDAIDEAVVDLGKDLRTPITYNLARSKESSNETEAIETYNKLLEECPNYFSAKLRLLFLDAVSTEKTPKKELEEEIKTLLQEHASNLEVRSFYGWFIKTFGKKIGLKPDADTQHQKETLVDYDSHDCYALISLANIYCVMAKEIKSSKEEEKKKKYFLRAIELFTKVLSIDAKNVFAAQGLAIIYIENKEQTKGLDILRKIRDSLNDISVYLNLGHVLVELKQYSKAIESYEIAYVRFTNSSDPKIVSFLGRSWYLRGLAEKNLGYLKKGLEYSEEAFAKSSTNKSALLFNVAYVKFQIADFLSKLPAAQRTVDDINQAITDLNDAISDLNALSSEEEKHPPFPKAELKSRANMGTTTLLNRLNTCLEETKENVNQLNSKLEEAKKLRQEEEARKAEEEEQRLAALRSRQEELAKERAVLQEQAQQWAEEARLNVVVESDDDKAFDEDKKDGKKKKGKKAQANGKKGGKKGGRKKKDFINDSDGDEAPPSDDNEPEEPALPSGDEDDDVPTKKTLRKKRTVADDDDEEGQAVDQAPSKRRKQFKSQEIVEDSSDDNDGDADGQDEDGLF</sequence>
<feature type="coiled-coil region" evidence="4">
    <location>
        <begin position="1996"/>
        <end position="2066"/>
    </location>
</feature>
<evidence type="ECO:0000313" key="8">
    <source>
        <dbReference type="Proteomes" id="UP000241107"/>
    </source>
</evidence>
<feature type="compositionally biased region" description="Acidic residues" evidence="5">
    <location>
        <begin position="2184"/>
        <end position="2205"/>
    </location>
</feature>
<feature type="compositionally biased region" description="Basic and acidic residues" evidence="5">
    <location>
        <begin position="350"/>
        <end position="365"/>
    </location>
</feature>
<accession>A0A2P7YUH3</accession>
<proteinExistence type="predicted"/>
<feature type="compositionally biased region" description="Acidic residues" evidence="5">
    <location>
        <begin position="441"/>
        <end position="450"/>
    </location>
</feature>
<dbReference type="PROSITE" id="PS50005">
    <property type="entry name" value="TPR"/>
    <property type="match status" value="3"/>
</dbReference>
<dbReference type="GO" id="GO:0006368">
    <property type="term" value="P:transcription elongation by RNA polymerase II"/>
    <property type="evidence" value="ECO:0007669"/>
    <property type="project" value="TreeGrafter"/>
</dbReference>
<evidence type="ECO:0000313" key="7">
    <source>
        <dbReference type="EMBL" id="PSK39624.1"/>
    </source>
</evidence>
<dbReference type="SMART" id="SM00028">
    <property type="entry name" value="TPR"/>
    <property type="match status" value="10"/>
</dbReference>
<feature type="coiled-coil region" evidence="4">
    <location>
        <begin position="847"/>
        <end position="920"/>
    </location>
</feature>
<feature type="domain" description="Spc7 kinetochore protein" evidence="6">
    <location>
        <begin position="634"/>
        <end position="947"/>
    </location>
</feature>
<dbReference type="Proteomes" id="UP000241107">
    <property type="component" value="Unassembled WGS sequence"/>
</dbReference>
<dbReference type="VEuPathDB" id="FungiDB:C7M61_001424"/>
<feature type="region of interest" description="Disordered" evidence="5">
    <location>
        <begin position="110"/>
        <end position="131"/>
    </location>
</feature>
<dbReference type="InterPro" id="IPR019734">
    <property type="entry name" value="TPR_rpt"/>
</dbReference>
<feature type="compositionally biased region" description="Basic and acidic residues" evidence="5">
    <location>
        <begin position="375"/>
        <end position="401"/>
    </location>
</feature>
<evidence type="ECO:0000259" key="6">
    <source>
        <dbReference type="SMART" id="SM00787"/>
    </source>
</evidence>
<name>A0A2P7YUH3_9ASCO</name>
<organism evidence="7 8">
    <name type="scientific">Candidozyma pseudohaemuli</name>
    <dbReference type="NCBI Taxonomy" id="418784"/>
    <lineage>
        <taxon>Eukaryota</taxon>
        <taxon>Fungi</taxon>
        <taxon>Dikarya</taxon>
        <taxon>Ascomycota</taxon>
        <taxon>Saccharomycotina</taxon>
        <taxon>Pichiomycetes</taxon>
        <taxon>Metschnikowiaceae</taxon>
        <taxon>Candidozyma</taxon>
    </lineage>
</organism>
<dbReference type="GO" id="GO:0006355">
    <property type="term" value="P:regulation of DNA-templated transcription"/>
    <property type="evidence" value="ECO:0007669"/>
    <property type="project" value="InterPro"/>
</dbReference>
<dbReference type="Pfam" id="PF08317">
    <property type="entry name" value="Spc7"/>
    <property type="match status" value="1"/>
</dbReference>
<dbReference type="STRING" id="418784.A0A2P7YUH3"/>
<dbReference type="OrthoDB" id="343875at2759"/>
<dbReference type="EMBL" id="PYFQ01000002">
    <property type="protein sequence ID" value="PSK39624.1"/>
    <property type="molecule type" value="Genomic_DNA"/>
</dbReference>
<dbReference type="GO" id="GO:0000993">
    <property type="term" value="F:RNA polymerase II complex binding"/>
    <property type="evidence" value="ECO:0007669"/>
    <property type="project" value="TreeGrafter"/>
</dbReference>
<evidence type="ECO:0000256" key="5">
    <source>
        <dbReference type="SAM" id="MobiDB-lite"/>
    </source>
</evidence>
<evidence type="ECO:0000256" key="3">
    <source>
        <dbReference type="PROSITE-ProRule" id="PRU00339"/>
    </source>
</evidence>
<dbReference type="GeneID" id="36564814"/>
<feature type="compositionally biased region" description="Polar residues" evidence="5">
    <location>
        <begin position="494"/>
        <end position="518"/>
    </location>
</feature>
<dbReference type="GO" id="GO:0016593">
    <property type="term" value="C:Cdc73/Paf1 complex"/>
    <property type="evidence" value="ECO:0007669"/>
    <property type="project" value="TreeGrafter"/>
</dbReference>
<feature type="repeat" description="TPR" evidence="3">
    <location>
        <begin position="1844"/>
        <end position="1877"/>
    </location>
</feature>
<feature type="compositionally biased region" description="Polar residues" evidence="5">
    <location>
        <begin position="332"/>
        <end position="349"/>
    </location>
</feature>
<dbReference type="Pfam" id="PF13432">
    <property type="entry name" value="TPR_16"/>
    <property type="match status" value="1"/>
</dbReference>
<feature type="compositionally biased region" description="Acidic residues" evidence="5">
    <location>
        <begin position="315"/>
        <end position="330"/>
    </location>
</feature>
<gene>
    <name evidence="7" type="ORF">C7M61_001424</name>
</gene>
<feature type="repeat" description="TPR" evidence="3">
    <location>
        <begin position="1306"/>
        <end position="1339"/>
    </location>
</feature>
<dbReference type="PANTHER" id="PTHR14027">
    <property type="entry name" value="RNA POLYMERASE-ASSOCIATED PROTEIN CTR9"/>
    <property type="match status" value="1"/>
</dbReference>
<keyword evidence="4" id="KW-0175">Coiled coil</keyword>
<reference evidence="7 8" key="1">
    <citation type="submission" date="2018-03" db="EMBL/GenBank/DDBJ databases">
        <title>Candida pseudohaemulonii genome assembly and annotation.</title>
        <authorList>
            <person name="Munoz J.F."/>
            <person name="Gade L.G."/>
            <person name="Chow N.A."/>
            <person name="Litvintseva A.P."/>
            <person name="Loparev V.N."/>
            <person name="Cuomo C.A."/>
        </authorList>
    </citation>
    <scope>NUCLEOTIDE SEQUENCE [LARGE SCALE GENOMIC DNA]</scope>
    <source>
        <strain evidence="7 8">B12108</strain>
    </source>
</reference>
<keyword evidence="8" id="KW-1185">Reference proteome</keyword>
<feature type="compositionally biased region" description="Acidic residues" evidence="5">
    <location>
        <begin position="469"/>
        <end position="493"/>
    </location>
</feature>
<feature type="compositionally biased region" description="Basic residues" evidence="5">
    <location>
        <begin position="2102"/>
        <end position="2112"/>
    </location>
</feature>
<feature type="region of interest" description="Disordered" evidence="5">
    <location>
        <begin position="2077"/>
        <end position="2205"/>
    </location>
</feature>
<protein>
    <recommendedName>
        <fullName evidence="6">Spc7 kinetochore protein domain-containing protein</fullName>
    </recommendedName>
</protein>
<evidence type="ECO:0000256" key="1">
    <source>
        <dbReference type="ARBA" id="ARBA00022737"/>
    </source>
</evidence>
<dbReference type="Pfam" id="PF13181">
    <property type="entry name" value="TPR_8"/>
    <property type="match status" value="1"/>
</dbReference>
<feature type="compositionally biased region" description="Basic and acidic residues" evidence="5">
    <location>
        <begin position="554"/>
        <end position="568"/>
    </location>
</feature>
<keyword evidence="1" id="KW-0677">Repeat</keyword>
<feature type="region of interest" description="Disordered" evidence="5">
    <location>
        <begin position="1"/>
        <end position="41"/>
    </location>
</feature>
<keyword evidence="2 3" id="KW-0802">TPR repeat</keyword>
<dbReference type="InterPro" id="IPR013253">
    <property type="entry name" value="Spc7_domain"/>
</dbReference>
<dbReference type="InterPro" id="IPR011990">
    <property type="entry name" value="TPR-like_helical_dom_sf"/>
</dbReference>
<comment type="caution">
    <text evidence="7">The sequence shown here is derived from an EMBL/GenBank/DDBJ whole genome shotgun (WGS) entry which is preliminary data.</text>
</comment>
<feature type="compositionally biased region" description="Basic and acidic residues" evidence="5">
    <location>
        <begin position="286"/>
        <end position="301"/>
    </location>
</feature>
<evidence type="ECO:0000256" key="2">
    <source>
        <dbReference type="ARBA" id="ARBA00022803"/>
    </source>
</evidence>